<feature type="transmembrane region" description="Helical" evidence="9">
    <location>
        <begin position="106"/>
        <end position="123"/>
    </location>
</feature>
<feature type="transmembrane region" description="Helical" evidence="9">
    <location>
        <begin position="75"/>
        <end position="94"/>
    </location>
</feature>
<feature type="transmembrane region" description="Helical" evidence="9">
    <location>
        <begin position="197"/>
        <end position="217"/>
    </location>
</feature>
<proteinExistence type="inferred from homology"/>
<dbReference type="OrthoDB" id="429955at2759"/>
<name>A0A7M7PLS0_STRPU</name>
<comment type="subcellular location">
    <subcellularLocation>
        <location evidence="1">Membrane</location>
        <topology evidence="1">Multi-pass membrane protein</topology>
    </subcellularLocation>
</comment>
<dbReference type="GO" id="GO:0016020">
    <property type="term" value="C:membrane"/>
    <property type="evidence" value="ECO:0007669"/>
    <property type="project" value="UniProtKB-SubCell"/>
</dbReference>
<keyword evidence="5 9" id="KW-1133">Transmembrane helix</keyword>
<dbReference type="AlphaFoldDB" id="A0A7M7PLS0"/>
<dbReference type="OMA" id="VRYHWAQ"/>
<dbReference type="KEGG" id="spu:574685"/>
<keyword evidence="3" id="KW-0813">Transport</keyword>
<evidence type="ECO:0000256" key="1">
    <source>
        <dbReference type="ARBA" id="ARBA00004141"/>
    </source>
</evidence>
<evidence type="ECO:0000256" key="8">
    <source>
        <dbReference type="SAM" id="MobiDB-lite"/>
    </source>
</evidence>
<feature type="transmembrane region" description="Helical" evidence="9">
    <location>
        <begin position="160"/>
        <end position="177"/>
    </location>
</feature>
<reference evidence="10" key="2">
    <citation type="submission" date="2021-01" db="UniProtKB">
        <authorList>
            <consortium name="EnsemblMetazoa"/>
        </authorList>
    </citation>
    <scope>IDENTIFICATION</scope>
</reference>
<keyword evidence="6 9" id="KW-0472">Membrane</keyword>
<evidence type="ECO:0000256" key="6">
    <source>
        <dbReference type="ARBA" id="ARBA00023136"/>
    </source>
</evidence>
<dbReference type="GO" id="GO:0022857">
    <property type="term" value="F:transmembrane transporter activity"/>
    <property type="evidence" value="ECO:0007669"/>
    <property type="project" value="InterPro"/>
</dbReference>
<dbReference type="InParanoid" id="A0A7M7PLS0"/>
<feature type="compositionally biased region" description="Low complexity" evidence="8">
    <location>
        <begin position="374"/>
        <end position="383"/>
    </location>
</feature>
<dbReference type="PANTHER" id="PTHR14233:SF4">
    <property type="entry name" value="SOLUTE CARRIER FAMILY 35 MEMBER F2"/>
    <property type="match status" value="1"/>
</dbReference>
<feature type="transmembrane region" description="Helical" evidence="9">
    <location>
        <begin position="31"/>
        <end position="55"/>
    </location>
</feature>
<feature type="transmembrane region" description="Helical" evidence="9">
    <location>
        <begin position="291"/>
        <end position="311"/>
    </location>
</feature>
<evidence type="ECO:0000313" key="10">
    <source>
        <dbReference type="EnsemblMetazoa" id="XP_030851310"/>
    </source>
</evidence>
<dbReference type="FunCoup" id="A0A7M7PLS0">
    <property type="interactions" value="313"/>
</dbReference>
<evidence type="ECO:0000256" key="7">
    <source>
        <dbReference type="ARBA" id="ARBA00037727"/>
    </source>
</evidence>
<evidence type="ECO:0000313" key="11">
    <source>
        <dbReference type="Proteomes" id="UP000007110"/>
    </source>
</evidence>
<keyword evidence="4 9" id="KW-0812">Transmembrane</keyword>
<dbReference type="RefSeq" id="XP_030851310.1">
    <property type="nucleotide sequence ID" value="XM_030995450.1"/>
</dbReference>
<feature type="transmembrane region" description="Helical" evidence="9">
    <location>
        <begin position="260"/>
        <end position="284"/>
    </location>
</feature>
<dbReference type="InterPro" id="IPR009262">
    <property type="entry name" value="SLC35_F1/F2/F6"/>
</dbReference>
<dbReference type="GeneID" id="574685"/>
<feature type="region of interest" description="Disordered" evidence="8">
    <location>
        <begin position="374"/>
        <end position="412"/>
    </location>
</feature>
<reference evidence="11" key="1">
    <citation type="submission" date="2015-02" db="EMBL/GenBank/DDBJ databases">
        <title>Genome sequencing for Strongylocentrotus purpuratus.</title>
        <authorList>
            <person name="Murali S."/>
            <person name="Liu Y."/>
            <person name="Vee V."/>
            <person name="English A."/>
            <person name="Wang M."/>
            <person name="Skinner E."/>
            <person name="Han Y."/>
            <person name="Muzny D.M."/>
            <person name="Worley K.C."/>
            <person name="Gibbs R.A."/>
        </authorList>
    </citation>
    <scope>NUCLEOTIDE SEQUENCE</scope>
</reference>
<evidence type="ECO:0000256" key="9">
    <source>
        <dbReference type="SAM" id="Phobius"/>
    </source>
</evidence>
<evidence type="ECO:0008006" key="12">
    <source>
        <dbReference type="Google" id="ProtNLM"/>
    </source>
</evidence>
<evidence type="ECO:0000256" key="3">
    <source>
        <dbReference type="ARBA" id="ARBA00022448"/>
    </source>
</evidence>
<dbReference type="PANTHER" id="PTHR14233">
    <property type="entry name" value="DUF914-RELATED"/>
    <property type="match status" value="1"/>
</dbReference>
<feature type="compositionally biased region" description="Basic and acidic residues" evidence="8">
    <location>
        <begin position="390"/>
        <end position="404"/>
    </location>
</feature>
<protein>
    <recommendedName>
        <fullName evidence="12">Solute carrier family 35 member F2</fullName>
    </recommendedName>
</protein>
<evidence type="ECO:0000256" key="4">
    <source>
        <dbReference type="ARBA" id="ARBA00022692"/>
    </source>
</evidence>
<evidence type="ECO:0000256" key="2">
    <source>
        <dbReference type="ARBA" id="ARBA00007863"/>
    </source>
</evidence>
<feature type="transmembrane region" description="Helical" evidence="9">
    <location>
        <begin position="317"/>
        <end position="335"/>
    </location>
</feature>
<comment type="function">
    <text evidence="7">Putative solute transporter.</text>
</comment>
<evidence type="ECO:0000256" key="5">
    <source>
        <dbReference type="ARBA" id="ARBA00022989"/>
    </source>
</evidence>
<dbReference type="InterPro" id="IPR037185">
    <property type="entry name" value="EmrE-like"/>
</dbReference>
<dbReference type="InterPro" id="IPR052221">
    <property type="entry name" value="SLC35F_Transporter"/>
</dbReference>
<organism evidence="10 11">
    <name type="scientific">Strongylocentrotus purpuratus</name>
    <name type="common">Purple sea urchin</name>
    <dbReference type="NCBI Taxonomy" id="7668"/>
    <lineage>
        <taxon>Eukaryota</taxon>
        <taxon>Metazoa</taxon>
        <taxon>Echinodermata</taxon>
        <taxon>Eleutherozoa</taxon>
        <taxon>Echinozoa</taxon>
        <taxon>Echinoidea</taxon>
        <taxon>Euechinoidea</taxon>
        <taxon>Echinacea</taxon>
        <taxon>Camarodonta</taxon>
        <taxon>Echinidea</taxon>
        <taxon>Strongylocentrotidae</taxon>
        <taxon>Strongylocentrotus</taxon>
    </lineage>
</organism>
<sequence>MAFGNDVPYVSTTEEIPSSCWTKTKKIFAPLYTLSFLKVFLGGQVLSLLICGTGVTSQILNDTHGINAPTTQSFANYLLLALVYCTLLCLRKSREKNFYHIFTKRWWKYILVALVDVEANYLVVKAYQYTTLTSVQLLDCITIPVVILLSFLILRTRYRIIHIVGVVTCIAGLGALIGADVLSGRASSGDSAPSNKLLGDIFCLLGASLYGVSNVAQEYVVRQYTRTEFLGMVGLFGTFVSGIQLVALERQELASFSWNIEAILLLLGFAACMFCLYSFFPVVIQWSSATVVNLSILTADMYTLIIGIFVFHFAFSGLYLFGFGLIFAGVILYSLRPTKDSPAGPRSYSLFHNNQSSENITHIRVQDDDDDAAAGTTTTLTDGVDIEGATPRDDDTEQLHKEFSKSLNGDSN</sequence>
<feature type="transmembrane region" description="Helical" evidence="9">
    <location>
        <begin position="135"/>
        <end position="153"/>
    </location>
</feature>
<dbReference type="SUPFAM" id="SSF103481">
    <property type="entry name" value="Multidrug resistance efflux transporter EmrE"/>
    <property type="match status" value="1"/>
</dbReference>
<dbReference type="Pfam" id="PF06027">
    <property type="entry name" value="SLC35F"/>
    <property type="match status" value="1"/>
</dbReference>
<dbReference type="Proteomes" id="UP000007110">
    <property type="component" value="Unassembled WGS sequence"/>
</dbReference>
<feature type="transmembrane region" description="Helical" evidence="9">
    <location>
        <begin position="229"/>
        <end position="248"/>
    </location>
</feature>
<comment type="similarity">
    <text evidence="2">Belongs to the SLC35F solute transporter family.</text>
</comment>
<accession>A0A7M7PLS0</accession>
<keyword evidence="11" id="KW-1185">Reference proteome</keyword>
<dbReference type="EnsemblMetazoa" id="XM_030995450">
    <property type="protein sequence ID" value="XP_030851310"/>
    <property type="gene ID" value="LOC574685"/>
</dbReference>